<sequence length="158" mass="17468">MAGKANESYRAARGLVETSEPDFERPLWRKPGFNGVVSLDEMDKALSEFLASTRRKKGLNREQLAELLGISGQVYGRYERSESKLNVTRLVHLCEIFGLAPIEMIYAAAPHLFGKSSNEAANRMALMRLVSRMRPEAIASLLSLVSELSGEGEIPDSP</sequence>
<name>A0ABV2HZU0_9HYPH</name>
<protein>
    <submittedName>
        <fullName evidence="2">Transcriptional regulator with XRE-family HTH domain</fullName>
    </submittedName>
</protein>
<comment type="caution">
    <text evidence="2">The sequence shown here is derived from an EMBL/GenBank/DDBJ whole genome shotgun (WGS) entry which is preliminary data.</text>
</comment>
<dbReference type="CDD" id="cd00093">
    <property type="entry name" value="HTH_XRE"/>
    <property type="match status" value="1"/>
</dbReference>
<reference evidence="2 3" key="1">
    <citation type="submission" date="2024-06" db="EMBL/GenBank/DDBJ databases">
        <title>Genomic Encyclopedia of Type Strains, Phase IV (KMG-IV): sequencing the most valuable type-strain genomes for metagenomic binning, comparative biology and taxonomic classification.</title>
        <authorList>
            <person name="Goeker M."/>
        </authorList>
    </citation>
    <scope>NUCLEOTIDE SEQUENCE [LARGE SCALE GENOMIC DNA]</scope>
    <source>
        <strain evidence="2 3">DSM 29846</strain>
    </source>
</reference>
<evidence type="ECO:0000259" key="1">
    <source>
        <dbReference type="PROSITE" id="PS50943"/>
    </source>
</evidence>
<keyword evidence="3" id="KW-1185">Reference proteome</keyword>
<dbReference type="EMBL" id="JBEPLM010000013">
    <property type="protein sequence ID" value="MET3596156.1"/>
    <property type="molecule type" value="Genomic_DNA"/>
</dbReference>
<dbReference type="Pfam" id="PF01381">
    <property type="entry name" value="HTH_3"/>
    <property type="match status" value="1"/>
</dbReference>
<gene>
    <name evidence="2" type="ORF">ABID26_005573</name>
</gene>
<dbReference type="SUPFAM" id="SSF47413">
    <property type="entry name" value="lambda repressor-like DNA-binding domains"/>
    <property type="match status" value="1"/>
</dbReference>
<dbReference type="InterPro" id="IPR010982">
    <property type="entry name" value="Lambda_DNA-bd_dom_sf"/>
</dbReference>
<accession>A0ABV2HZU0</accession>
<dbReference type="RefSeq" id="WP_189521483.1">
    <property type="nucleotide sequence ID" value="NZ_JBEPLM010000013.1"/>
</dbReference>
<evidence type="ECO:0000313" key="3">
    <source>
        <dbReference type="Proteomes" id="UP001549036"/>
    </source>
</evidence>
<evidence type="ECO:0000313" key="2">
    <source>
        <dbReference type="EMBL" id="MET3596156.1"/>
    </source>
</evidence>
<dbReference type="SMART" id="SM00530">
    <property type="entry name" value="HTH_XRE"/>
    <property type="match status" value="1"/>
</dbReference>
<dbReference type="Gene3D" id="1.10.260.40">
    <property type="entry name" value="lambda repressor-like DNA-binding domains"/>
    <property type="match status" value="1"/>
</dbReference>
<organism evidence="2 3">
    <name type="scientific">Mesorhizobium shonense</name>
    <dbReference type="NCBI Taxonomy" id="1209948"/>
    <lineage>
        <taxon>Bacteria</taxon>
        <taxon>Pseudomonadati</taxon>
        <taxon>Pseudomonadota</taxon>
        <taxon>Alphaproteobacteria</taxon>
        <taxon>Hyphomicrobiales</taxon>
        <taxon>Phyllobacteriaceae</taxon>
        <taxon>Mesorhizobium</taxon>
    </lineage>
</organism>
<dbReference type="InterPro" id="IPR001387">
    <property type="entry name" value="Cro/C1-type_HTH"/>
</dbReference>
<dbReference type="PROSITE" id="PS50943">
    <property type="entry name" value="HTH_CROC1"/>
    <property type="match status" value="1"/>
</dbReference>
<proteinExistence type="predicted"/>
<dbReference type="Proteomes" id="UP001549036">
    <property type="component" value="Unassembled WGS sequence"/>
</dbReference>
<feature type="domain" description="HTH cro/C1-type" evidence="1">
    <location>
        <begin position="50"/>
        <end position="104"/>
    </location>
</feature>